<reference evidence="2 3" key="1">
    <citation type="submission" date="2020-04" db="EMBL/GenBank/DDBJ databases">
        <title>Phylogenetic Diversity and Antibacterial Activity against Ralstonia solanacearum of Endophytic Actinomycete Isolated from Moss.</title>
        <authorList>
            <person name="Zhuang X."/>
        </authorList>
    </citation>
    <scope>NUCLEOTIDE SEQUENCE [LARGE SCALE GENOMIC DNA]</scope>
    <source>
        <strain evidence="2 3">LD120</strain>
    </source>
</reference>
<feature type="domain" description="FAD-binding PCMH-type" evidence="1">
    <location>
        <begin position="29"/>
        <end position="200"/>
    </location>
</feature>
<accession>A0ABX1GWQ8</accession>
<proteinExistence type="predicted"/>
<dbReference type="InterPro" id="IPR016169">
    <property type="entry name" value="FAD-bd_PCMH_sub2"/>
</dbReference>
<protein>
    <submittedName>
        <fullName evidence="2">FAD-binding oxidoreductase</fullName>
    </submittedName>
</protein>
<dbReference type="SUPFAM" id="SSF56176">
    <property type="entry name" value="FAD-binding/transporter-associated domain-like"/>
    <property type="match status" value="1"/>
</dbReference>
<dbReference type="RefSeq" id="WP_168536100.1">
    <property type="nucleotide sequence ID" value="NZ_JAAWWP010000002.1"/>
</dbReference>
<evidence type="ECO:0000259" key="1">
    <source>
        <dbReference type="PROSITE" id="PS51387"/>
    </source>
</evidence>
<comment type="caution">
    <text evidence="2">The sequence shown here is derived from an EMBL/GenBank/DDBJ whole genome shotgun (WGS) entry which is preliminary data.</text>
</comment>
<dbReference type="Proteomes" id="UP000772196">
    <property type="component" value="Unassembled WGS sequence"/>
</dbReference>
<dbReference type="Gene3D" id="1.10.45.10">
    <property type="entry name" value="Vanillyl-alcohol Oxidase, Chain A, domain 4"/>
    <property type="match status" value="1"/>
</dbReference>
<dbReference type="InterPro" id="IPR016166">
    <property type="entry name" value="FAD-bd_PCMH"/>
</dbReference>
<dbReference type="InterPro" id="IPR036318">
    <property type="entry name" value="FAD-bd_PCMH-like_sf"/>
</dbReference>
<name>A0ABX1GWQ8_9ACTN</name>
<evidence type="ECO:0000313" key="2">
    <source>
        <dbReference type="EMBL" id="NKI40524.1"/>
    </source>
</evidence>
<gene>
    <name evidence="2" type="ORF">HFV08_04505</name>
</gene>
<keyword evidence="3" id="KW-1185">Reference proteome</keyword>
<dbReference type="InterPro" id="IPR016171">
    <property type="entry name" value="Vanillyl_alc_oxidase_C-sub2"/>
</dbReference>
<evidence type="ECO:0000313" key="3">
    <source>
        <dbReference type="Proteomes" id="UP000772196"/>
    </source>
</evidence>
<dbReference type="PROSITE" id="PS51387">
    <property type="entry name" value="FAD_PCMH"/>
    <property type="match status" value="1"/>
</dbReference>
<dbReference type="InterPro" id="IPR010031">
    <property type="entry name" value="FAD_lactone_oxidase-like"/>
</dbReference>
<dbReference type="EMBL" id="JAAWWP010000002">
    <property type="protein sequence ID" value="NKI40524.1"/>
    <property type="molecule type" value="Genomic_DNA"/>
</dbReference>
<organism evidence="2 3">
    <name type="scientific">Streptomyces physcomitrii</name>
    <dbReference type="NCBI Taxonomy" id="2724184"/>
    <lineage>
        <taxon>Bacteria</taxon>
        <taxon>Bacillati</taxon>
        <taxon>Actinomycetota</taxon>
        <taxon>Actinomycetes</taxon>
        <taxon>Kitasatosporales</taxon>
        <taxon>Streptomycetaceae</taxon>
        <taxon>Streptomyces</taxon>
    </lineage>
</organism>
<dbReference type="PANTHER" id="PTHR43762">
    <property type="entry name" value="L-GULONOLACTONE OXIDASE"/>
    <property type="match status" value="1"/>
</dbReference>
<sequence>MAPESAAPARPAAPAPADWPVPVTGWGRTSASSARLLRPRSYEDAAETVRGWALPGARGGIPRGLGRAHGDAAQSAGGAVLDMTALNRVHVIDVATGTLLTDAGVSLARLAEVLLPHGWFLPVSPGSGQVTVGGAIGADVHGLGHRAAGSFARHLLSLELLTADGEVRTVPRGTPLFDATTGGLGLTGAVLTATLRLLRVETSLLTVETERAPDLDDLLHRMSTSAPPRRYEAAWIDLLARGRSTGRAALLRADHLPARELPSRARRAAAALGPGQGPYPPRQLAPGPLGLRATGAWQGLRLRTLPRTGTRRLCELDAFFHPREAPRPRHRGGLIRYECLLPYEAQGTLERLVRRLARRGCPAPLALLRRFGEGDPGWLSFAAPGWSLCLDLPARLPGLGAFLDRLDEEVAAAGGRVRLAEDARLRPDLLAAMYPRLTEFRELRRTLDPRGLFASDLSRRLDL</sequence>
<dbReference type="PANTHER" id="PTHR43762:SF1">
    <property type="entry name" value="D-ARABINONO-1,4-LACTONE OXIDASE"/>
    <property type="match status" value="1"/>
</dbReference>
<dbReference type="Pfam" id="PF01565">
    <property type="entry name" value="FAD_binding_4"/>
    <property type="match status" value="1"/>
</dbReference>
<dbReference type="InterPro" id="IPR006094">
    <property type="entry name" value="Oxid_FAD_bind_N"/>
</dbReference>
<dbReference type="Gene3D" id="3.30.465.10">
    <property type="match status" value="1"/>
</dbReference>